<dbReference type="RefSeq" id="WP_116006446.1">
    <property type="nucleotide sequence ID" value="NZ_QUOU01000001.1"/>
</dbReference>
<gene>
    <name evidence="1" type="ORF">DXX93_01065</name>
</gene>
<accession>A0A3E0TL57</accession>
<dbReference type="Proteomes" id="UP000256478">
    <property type="component" value="Unassembled WGS sequence"/>
</dbReference>
<dbReference type="OrthoDB" id="5763385at2"/>
<dbReference type="SUPFAM" id="SSF53335">
    <property type="entry name" value="S-adenosyl-L-methionine-dependent methyltransferases"/>
    <property type="match status" value="1"/>
</dbReference>
<name>A0A3E0TL57_9GAMM</name>
<protein>
    <recommendedName>
        <fullName evidence="3">Class I SAM-dependent methyltransferase</fullName>
    </recommendedName>
</protein>
<evidence type="ECO:0000313" key="1">
    <source>
        <dbReference type="EMBL" id="REL25284.1"/>
    </source>
</evidence>
<evidence type="ECO:0000313" key="2">
    <source>
        <dbReference type="Proteomes" id="UP000256478"/>
    </source>
</evidence>
<proteinExistence type="predicted"/>
<dbReference type="AlphaFoldDB" id="A0A3E0TL57"/>
<dbReference type="EMBL" id="QUOU01000001">
    <property type="protein sequence ID" value="REL25284.1"/>
    <property type="molecule type" value="Genomic_DNA"/>
</dbReference>
<reference evidence="1 2" key="1">
    <citation type="submission" date="2018-08" db="EMBL/GenBank/DDBJ databases">
        <title>Thalassotalea euphylliae genome.</title>
        <authorList>
            <person name="Summers S."/>
            <person name="Rice S.A."/>
            <person name="Freckelton M.L."/>
            <person name="Nedved B.T."/>
            <person name="Hadfield M.G."/>
        </authorList>
    </citation>
    <scope>NUCLEOTIDE SEQUENCE [LARGE SCALE GENOMIC DNA]</scope>
    <source>
        <strain evidence="1 2">H1</strain>
    </source>
</reference>
<comment type="caution">
    <text evidence="1">The sequence shown here is derived from an EMBL/GenBank/DDBJ whole genome shotgun (WGS) entry which is preliminary data.</text>
</comment>
<sequence length="297" mass="35045">MPLSRHLEQGHLLYFKQSPHAISVSENPHFRWLAFNGVLQSVMRKARPHWLTLPHQWALMLPWAYFLNDKLSNQALFNENFPRIVEFGLGGGNHFRFCQWLSPKVNHLVIESSRTVIDISKTYFALSETYGTRQIVHQSAEQWLASQQMISADWLIFDIYRQPKVGDNASHQLLEQLIQVLPAQTILSINFTQATAQSLRFWHGKFQQKLAHNVAFYRVPIYQNIVVHLFPKERLPKDLLIKGLMRKDLKISEHVSAETKSLSHDHPQTQFPRYQKRWQQFHQHYYFKLDKKADLLK</sequence>
<organism evidence="1 2">
    <name type="scientific">Thalassotalea euphylliae</name>
    <dbReference type="NCBI Taxonomy" id="1655234"/>
    <lineage>
        <taxon>Bacteria</taxon>
        <taxon>Pseudomonadati</taxon>
        <taxon>Pseudomonadota</taxon>
        <taxon>Gammaproteobacteria</taxon>
        <taxon>Alteromonadales</taxon>
        <taxon>Colwelliaceae</taxon>
        <taxon>Thalassotalea</taxon>
    </lineage>
</organism>
<dbReference type="Gene3D" id="3.40.50.150">
    <property type="entry name" value="Vaccinia Virus protein VP39"/>
    <property type="match status" value="1"/>
</dbReference>
<evidence type="ECO:0008006" key="3">
    <source>
        <dbReference type="Google" id="ProtNLM"/>
    </source>
</evidence>
<dbReference type="InterPro" id="IPR029063">
    <property type="entry name" value="SAM-dependent_MTases_sf"/>
</dbReference>